<proteinExistence type="predicted"/>
<name>A0AB74JGS6_AURPU</name>
<evidence type="ECO:0000313" key="2">
    <source>
        <dbReference type="Proteomes" id="UP000310374"/>
    </source>
</evidence>
<protein>
    <submittedName>
        <fullName evidence="1">Uncharacterized protein</fullName>
    </submittedName>
</protein>
<dbReference type="AlphaFoldDB" id="A0AB74JGS6"/>
<comment type="caution">
    <text evidence="1">The sequence shown here is derived from an EMBL/GenBank/DDBJ whole genome shotgun (WGS) entry which is preliminary data.</text>
</comment>
<sequence>MKTYFLAPTRDAPPNGRIALGNIIADISEPENSINECNPPTLPSNAIYTSIATNWRSEKSRSRDRKGSVWAGFLQVLGVGGELNITRNNSQTDAYEFDKLTTTYFVPTTKYLEHAINDKDVKSWLKYNKNEPLYMITGVKIASGARFLTEMAKERGFRFQLGINASISGIPINFGPEIDISKKQTERESADATSDFVFAFRVREIRYKVKTGLTHKDFVKGAMYSIGDTVAYEEDEDMESESFEFADDDPQEDDLDRGFEGLGSCEEDGDAVKCFVPASFSSRLSADDYTDLKNIVHFYRPDGSRRGRRRWLEVTDLSTRGGWMLVLLSR</sequence>
<accession>A0AB74JGS6</accession>
<organism evidence="1 2">
    <name type="scientific">Aureobasidium pullulans</name>
    <name type="common">Black yeast</name>
    <name type="synonym">Pullularia pullulans</name>
    <dbReference type="NCBI Taxonomy" id="5580"/>
    <lineage>
        <taxon>Eukaryota</taxon>
        <taxon>Fungi</taxon>
        <taxon>Dikarya</taxon>
        <taxon>Ascomycota</taxon>
        <taxon>Pezizomycotina</taxon>
        <taxon>Dothideomycetes</taxon>
        <taxon>Dothideomycetidae</taxon>
        <taxon>Dothideales</taxon>
        <taxon>Saccotheciaceae</taxon>
        <taxon>Aureobasidium</taxon>
    </lineage>
</organism>
<reference evidence="1 2" key="1">
    <citation type="submission" date="2018-10" db="EMBL/GenBank/DDBJ databases">
        <title>Fifty Aureobasidium pullulans genomes reveal a recombining polyextremotolerant generalist.</title>
        <authorList>
            <person name="Gostincar C."/>
            <person name="Turk M."/>
            <person name="Zajc J."/>
            <person name="Gunde-Cimerman N."/>
        </authorList>
    </citation>
    <scope>NUCLEOTIDE SEQUENCE [LARGE SCALE GENOMIC DNA]</scope>
    <source>
        <strain evidence="1 2">EXF-10081</strain>
    </source>
</reference>
<gene>
    <name evidence="1" type="ORF">D6D12_09150</name>
</gene>
<dbReference type="Proteomes" id="UP000310374">
    <property type="component" value="Unassembled WGS sequence"/>
</dbReference>
<dbReference type="EMBL" id="QZAT01000184">
    <property type="protein sequence ID" value="THX22468.1"/>
    <property type="molecule type" value="Genomic_DNA"/>
</dbReference>
<evidence type="ECO:0000313" key="1">
    <source>
        <dbReference type="EMBL" id="THX22468.1"/>
    </source>
</evidence>